<evidence type="ECO:0000256" key="2">
    <source>
        <dbReference type="ARBA" id="ARBA00022475"/>
    </source>
</evidence>
<evidence type="ECO:0000256" key="3">
    <source>
        <dbReference type="ARBA" id="ARBA00022692"/>
    </source>
</evidence>
<feature type="domain" description="TraD/TraG TraM recognition site" evidence="8">
    <location>
        <begin position="449"/>
        <end position="568"/>
    </location>
</feature>
<dbReference type="InterPro" id="IPR027417">
    <property type="entry name" value="P-loop_NTPase"/>
</dbReference>
<dbReference type="GO" id="GO:0005886">
    <property type="term" value="C:plasma membrane"/>
    <property type="evidence" value="ECO:0007669"/>
    <property type="project" value="UniProtKB-SubCell"/>
</dbReference>
<organism evidence="9 10">
    <name type="scientific">Pseudonocardia sulfidoxydans NBRC 16205</name>
    <dbReference type="NCBI Taxonomy" id="1223511"/>
    <lineage>
        <taxon>Bacteria</taxon>
        <taxon>Bacillati</taxon>
        <taxon>Actinomycetota</taxon>
        <taxon>Actinomycetes</taxon>
        <taxon>Pseudonocardiales</taxon>
        <taxon>Pseudonocardiaceae</taxon>
        <taxon>Pseudonocardia</taxon>
    </lineage>
</organism>
<evidence type="ECO:0000256" key="6">
    <source>
        <dbReference type="SAM" id="MobiDB-lite"/>
    </source>
</evidence>
<sequence>MMTRSTSTFLGRSPVSDQDLALAALGFGLAMAAFAAGGLLVAALTVAAPLAGDGLYWAGPDQVVPLGFAILTHPADPGAAVGAPWSVSLAGHPGLYWTTAAVLELVFFTSAGVCGVWAWRRWGPGPAGHATRAEIARELSLPAARRTAAWTRPSLSPTERRHAPLAELAAPLHRDRRGRPLCTPLENPTGTLAPTQSGKSRRDLVHKALAAPGALLCSTTKPDLLEFAALARTRRHLAGPVLVFDATAATSWPARLRWSPIQGCHDLPTAYRRAHTMVEASAVAVEAGGGGGAGNDRVFRERATFVLAAYLLAAALHGRGIDSLIRWATTKPANLEPVSMLKRDYPQIAANLASETGMVARTADAVWMSVRRVIEPFLDPRLRELCSPAPGDGFDARSFIGRQGSVFLVGGEHQAAQATPVLAAFAEHWLTTAQEMALDYPTRRLDPPATAVLDELANATPIPQLPDIVSDSAGRGVVIHWAAQSMAQLEDTFTPPRARQLLDNTTTLSVWGGLKDSHALEWLSTLAGHHEQVRAQHHSEGMWSGGARTSYGLETVPTLRPGDLRTLQRGQVLVLHRALRPFLARTVDIAQRPDWAQLRGDVDAVRTGTPAVDDRGFAHTRRATFITR</sequence>
<evidence type="ECO:0000256" key="4">
    <source>
        <dbReference type="ARBA" id="ARBA00022989"/>
    </source>
</evidence>
<comment type="subcellular location">
    <subcellularLocation>
        <location evidence="1">Cell membrane</location>
        <topology evidence="1">Multi-pass membrane protein</topology>
    </subcellularLocation>
</comment>
<name>A0A511DNR3_9PSEU</name>
<dbReference type="EMBL" id="BJVJ01000091">
    <property type="protein sequence ID" value="GEL26459.1"/>
    <property type="molecule type" value="Genomic_DNA"/>
</dbReference>
<dbReference type="InterPro" id="IPR051539">
    <property type="entry name" value="T4SS-coupling_protein"/>
</dbReference>
<keyword evidence="3 7" id="KW-0812">Transmembrane</keyword>
<feature type="transmembrane region" description="Helical" evidence="7">
    <location>
        <begin position="20"/>
        <end position="47"/>
    </location>
</feature>
<keyword evidence="2" id="KW-1003">Cell membrane</keyword>
<dbReference type="PANTHER" id="PTHR37937:SF1">
    <property type="entry name" value="CONJUGATIVE TRANSFER: DNA TRANSPORT"/>
    <property type="match status" value="1"/>
</dbReference>
<dbReference type="RefSeq" id="WP_246115379.1">
    <property type="nucleotide sequence ID" value="NZ_BJVJ01000091.1"/>
</dbReference>
<dbReference type="Gene3D" id="3.40.50.300">
    <property type="entry name" value="P-loop containing nucleotide triphosphate hydrolases"/>
    <property type="match status" value="1"/>
</dbReference>
<dbReference type="CDD" id="cd01127">
    <property type="entry name" value="TrwB_TraG_TraD_VirD4"/>
    <property type="match status" value="1"/>
</dbReference>
<dbReference type="Pfam" id="PF12696">
    <property type="entry name" value="TraG-D_C"/>
    <property type="match status" value="1"/>
</dbReference>
<evidence type="ECO:0000256" key="5">
    <source>
        <dbReference type="ARBA" id="ARBA00023136"/>
    </source>
</evidence>
<evidence type="ECO:0000256" key="7">
    <source>
        <dbReference type="SAM" id="Phobius"/>
    </source>
</evidence>
<reference evidence="9 10" key="1">
    <citation type="submission" date="2019-07" db="EMBL/GenBank/DDBJ databases">
        <title>Whole genome shotgun sequence of Pseudonocardia sulfidoxydans NBRC 16205.</title>
        <authorList>
            <person name="Hosoyama A."/>
            <person name="Uohara A."/>
            <person name="Ohji S."/>
            <person name="Ichikawa N."/>
        </authorList>
    </citation>
    <scope>NUCLEOTIDE SEQUENCE [LARGE SCALE GENOMIC DNA]</scope>
    <source>
        <strain evidence="9 10">NBRC 16205</strain>
    </source>
</reference>
<gene>
    <name evidence="9" type="ORF">PSU4_54130</name>
</gene>
<dbReference type="Proteomes" id="UP000321685">
    <property type="component" value="Unassembled WGS sequence"/>
</dbReference>
<keyword evidence="10" id="KW-1185">Reference proteome</keyword>
<dbReference type="AlphaFoldDB" id="A0A511DNR3"/>
<dbReference type="PANTHER" id="PTHR37937">
    <property type="entry name" value="CONJUGATIVE TRANSFER: DNA TRANSPORT"/>
    <property type="match status" value="1"/>
</dbReference>
<feature type="compositionally biased region" description="Polar residues" evidence="6">
    <location>
        <begin position="186"/>
        <end position="198"/>
    </location>
</feature>
<proteinExistence type="predicted"/>
<evidence type="ECO:0000256" key="1">
    <source>
        <dbReference type="ARBA" id="ARBA00004651"/>
    </source>
</evidence>
<keyword evidence="5 7" id="KW-0472">Membrane</keyword>
<dbReference type="InterPro" id="IPR032689">
    <property type="entry name" value="TraG-D_C"/>
</dbReference>
<evidence type="ECO:0000313" key="10">
    <source>
        <dbReference type="Proteomes" id="UP000321685"/>
    </source>
</evidence>
<protein>
    <recommendedName>
        <fullName evidence="8">TraD/TraG TraM recognition site domain-containing protein</fullName>
    </recommendedName>
</protein>
<evidence type="ECO:0000313" key="9">
    <source>
        <dbReference type="EMBL" id="GEL26459.1"/>
    </source>
</evidence>
<evidence type="ECO:0000259" key="8">
    <source>
        <dbReference type="Pfam" id="PF12696"/>
    </source>
</evidence>
<keyword evidence="4 7" id="KW-1133">Transmembrane helix</keyword>
<comment type="caution">
    <text evidence="9">The sequence shown here is derived from an EMBL/GenBank/DDBJ whole genome shotgun (WGS) entry which is preliminary data.</text>
</comment>
<accession>A0A511DNR3</accession>
<dbReference type="SUPFAM" id="SSF52540">
    <property type="entry name" value="P-loop containing nucleoside triphosphate hydrolases"/>
    <property type="match status" value="1"/>
</dbReference>
<feature type="region of interest" description="Disordered" evidence="6">
    <location>
        <begin position="177"/>
        <end position="200"/>
    </location>
</feature>